<evidence type="ECO:0000313" key="2">
    <source>
        <dbReference type="Proteomes" id="UP000179230"/>
    </source>
</evidence>
<comment type="caution">
    <text evidence="1">The sequence shown here is derived from an EMBL/GenBank/DDBJ whole genome shotgun (WGS) entry which is preliminary data.</text>
</comment>
<evidence type="ECO:0000313" key="1">
    <source>
        <dbReference type="EMBL" id="OGG87877.1"/>
    </source>
</evidence>
<organism evidence="1 2">
    <name type="scientific">Candidatus Kaiserbacteria bacterium RIFOXYD1_FULL_42_15</name>
    <dbReference type="NCBI Taxonomy" id="1798532"/>
    <lineage>
        <taxon>Bacteria</taxon>
        <taxon>Candidatus Kaiseribacteriota</taxon>
    </lineage>
</organism>
<reference evidence="1 2" key="1">
    <citation type="journal article" date="2016" name="Nat. Commun.">
        <title>Thousands of microbial genomes shed light on interconnected biogeochemical processes in an aquifer system.</title>
        <authorList>
            <person name="Anantharaman K."/>
            <person name="Brown C.T."/>
            <person name="Hug L.A."/>
            <person name="Sharon I."/>
            <person name="Castelle C.J."/>
            <person name="Probst A.J."/>
            <person name="Thomas B.C."/>
            <person name="Singh A."/>
            <person name="Wilkins M.J."/>
            <person name="Karaoz U."/>
            <person name="Brodie E.L."/>
            <person name="Williams K.H."/>
            <person name="Hubbard S.S."/>
            <person name="Banfield J.F."/>
        </authorList>
    </citation>
    <scope>NUCLEOTIDE SEQUENCE [LARGE SCALE GENOMIC DNA]</scope>
</reference>
<protein>
    <submittedName>
        <fullName evidence="1">Uncharacterized protein</fullName>
    </submittedName>
</protein>
<name>A0A1F6FPS5_9BACT</name>
<dbReference type="Proteomes" id="UP000179230">
    <property type="component" value="Unassembled WGS sequence"/>
</dbReference>
<dbReference type="AlphaFoldDB" id="A0A1F6FPS5"/>
<gene>
    <name evidence="1" type="ORF">A2592_03580</name>
</gene>
<accession>A0A1F6FPS5</accession>
<dbReference type="EMBL" id="MFMT01000038">
    <property type="protein sequence ID" value="OGG87877.1"/>
    <property type="molecule type" value="Genomic_DNA"/>
</dbReference>
<proteinExistence type="predicted"/>
<sequence length="148" mass="16331">MEKIVNQSAVENIAQFEGVTIELGDGEDTTPEQPTMSRRGFLSGIIAAGVVSITPGSVEAQSYQEQLNRATRRALEDDFGLPADMIEPMMERLQEAVRLSRGQEMIFSRVPAGAVMNFRVALEIDGSRRYNGQTLEELLVAPIRYGIN</sequence>